<dbReference type="InterPro" id="IPR036097">
    <property type="entry name" value="HisK_dim/P_sf"/>
</dbReference>
<dbReference type="Pfam" id="PF00512">
    <property type="entry name" value="HisKA"/>
    <property type="match status" value="1"/>
</dbReference>
<dbReference type="CDD" id="cd00082">
    <property type="entry name" value="HisKA"/>
    <property type="match status" value="1"/>
</dbReference>
<dbReference type="Proteomes" id="UP000469385">
    <property type="component" value="Unassembled WGS sequence"/>
</dbReference>
<comment type="catalytic activity">
    <reaction evidence="1">
        <text>ATP + protein L-histidine = ADP + protein N-phospho-L-histidine.</text>
        <dbReference type="EC" id="2.7.13.3"/>
    </reaction>
</comment>
<dbReference type="InterPro" id="IPR005467">
    <property type="entry name" value="His_kinase_dom"/>
</dbReference>
<dbReference type="PANTHER" id="PTHR43065:SF10">
    <property type="entry name" value="PEROXIDE STRESS-ACTIVATED HISTIDINE KINASE MAK3"/>
    <property type="match status" value="1"/>
</dbReference>
<evidence type="ECO:0000256" key="1">
    <source>
        <dbReference type="ARBA" id="ARBA00000085"/>
    </source>
</evidence>
<dbReference type="SUPFAM" id="SSF55874">
    <property type="entry name" value="ATPase domain of HSP90 chaperone/DNA topoisomerase II/histidine kinase"/>
    <property type="match status" value="1"/>
</dbReference>
<dbReference type="GO" id="GO:0000155">
    <property type="term" value="F:phosphorelay sensor kinase activity"/>
    <property type="evidence" value="ECO:0007669"/>
    <property type="project" value="InterPro"/>
</dbReference>
<keyword evidence="6 11" id="KW-0418">Kinase</keyword>
<keyword evidence="4" id="KW-0808">Transferase</keyword>
<keyword evidence="8" id="KW-0902">Two-component regulatory system</keyword>
<evidence type="ECO:0000313" key="12">
    <source>
        <dbReference type="Proteomes" id="UP000469385"/>
    </source>
</evidence>
<proteinExistence type="predicted"/>
<evidence type="ECO:0000259" key="10">
    <source>
        <dbReference type="PROSITE" id="PS50109"/>
    </source>
</evidence>
<dbReference type="PROSITE" id="PS50109">
    <property type="entry name" value="HIS_KIN"/>
    <property type="match status" value="1"/>
</dbReference>
<evidence type="ECO:0000256" key="4">
    <source>
        <dbReference type="ARBA" id="ARBA00022679"/>
    </source>
</evidence>
<evidence type="ECO:0000256" key="6">
    <source>
        <dbReference type="ARBA" id="ARBA00022777"/>
    </source>
</evidence>
<dbReference type="InterPro" id="IPR036890">
    <property type="entry name" value="HATPase_C_sf"/>
</dbReference>
<evidence type="ECO:0000256" key="5">
    <source>
        <dbReference type="ARBA" id="ARBA00022741"/>
    </source>
</evidence>
<keyword evidence="3" id="KW-0597">Phosphoprotein</keyword>
<dbReference type="PANTHER" id="PTHR43065">
    <property type="entry name" value="SENSOR HISTIDINE KINASE"/>
    <property type="match status" value="1"/>
</dbReference>
<keyword evidence="9" id="KW-0812">Transmembrane</keyword>
<keyword evidence="12" id="KW-1185">Reference proteome</keyword>
<name>A0A6N8IXQ5_9BURK</name>
<reference evidence="11 12" key="1">
    <citation type="submission" date="2019-12" db="EMBL/GenBank/DDBJ databases">
        <authorList>
            <person name="Huq M.A."/>
        </authorList>
    </citation>
    <scope>NUCLEOTIDE SEQUENCE [LARGE SCALE GENOMIC DNA]</scope>
    <source>
        <strain evidence="11 12">MAH-25</strain>
    </source>
</reference>
<dbReference type="InterPro" id="IPR003594">
    <property type="entry name" value="HATPase_dom"/>
</dbReference>
<dbReference type="AlphaFoldDB" id="A0A6N8IXQ5"/>
<evidence type="ECO:0000313" key="11">
    <source>
        <dbReference type="EMBL" id="MVQ31799.1"/>
    </source>
</evidence>
<keyword evidence="5" id="KW-0547">Nucleotide-binding</keyword>
<accession>A0A6N8IXQ5</accession>
<protein>
    <recommendedName>
        <fullName evidence="2">histidine kinase</fullName>
        <ecNumber evidence="2">2.7.13.3</ecNumber>
    </recommendedName>
</protein>
<sequence length="518" mass="56082">MAARCPCTLIQLQRPTGNFLDVSRPSLLGCAGSHPDGQARPRHVAGRTGAVTTPARSFNLLRWFSIVSLAALVPVGALSAGIVSHFVSEKTLQRDAALTAQFIQNCLAVEGRRSGIRDLARRLDPRADADRGGLASAAVLEARGAWFDHIASLPDVLLVNLFARDGRIVWSTNESLVGMPATANPELEEAFATGDDVARRHAGQLARREEQRFSVQPSEFFVETYVPLASGEGDVPFVLEVYKEPRDLLQVIRTGQLLVWLTTAAGVVAIYLGLFSMIRRASTLLAQQQGQLVEAESQVFAGEMATALAHSLRNPLASVRSSAELALMTDDLPVRKNAQDIITQVDFLTQWIRELLLYSRPLGRDTEAVDLCAVLGNVLDSFATAFERAGVRVKWDQPAGCRPLVEGNVSLVTQALHSVVSNAVESMPRGGEMRIDVHQVQEPPGVEITVSDTGVGMSTQQLASAFRPFNTTKAHGLGVGLPMLKRAMERFGGSVSLSSAEKVGTQVRLLFRTEARYV</sequence>
<feature type="domain" description="Histidine kinase" evidence="10">
    <location>
        <begin position="307"/>
        <end position="515"/>
    </location>
</feature>
<evidence type="ECO:0000256" key="9">
    <source>
        <dbReference type="SAM" id="Phobius"/>
    </source>
</evidence>
<dbReference type="SMART" id="SM00387">
    <property type="entry name" value="HATPase_c"/>
    <property type="match status" value="1"/>
</dbReference>
<dbReference type="Gene3D" id="3.30.565.10">
    <property type="entry name" value="Histidine kinase-like ATPase, C-terminal domain"/>
    <property type="match status" value="1"/>
</dbReference>
<feature type="transmembrane region" description="Helical" evidence="9">
    <location>
        <begin position="257"/>
        <end position="278"/>
    </location>
</feature>
<dbReference type="PRINTS" id="PR00344">
    <property type="entry name" value="BCTRLSENSOR"/>
</dbReference>
<dbReference type="InterPro" id="IPR004358">
    <property type="entry name" value="Sig_transdc_His_kin-like_C"/>
</dbReference>
<keyword evidence="9" id="KW-0472">Membrane</keyword>
<dbReference type="Pfam" id="PF02518">
    <property type="entry name" value="HATPase_c"/>
    <property type="match status" value="1"/>
</dbReference>
<evidence type="ECO:0000256" key="8">
    <source>
        <dbReference type="ARBA" id="ARBA00023012"/>
    </source>
</evidence>
<organism evidence="11 12">
    <name type="scientific">Ramlibacter pinisoli</name>
    <dbReference type="NCBI Taxonomy" id="2682844"/>
    <lineage>
        <taxon>Bacteria</taxon>
        <taxon>Pseudomonadati</taxon>
        <taxon>Pseudomonadota</taxon>
        <taxon>Betaproteobacteria</taxon>
        <taxon>Burkholderiales</taxon>
        <taxon>Comamonadaceae</taxon>
        <taxon>Ramlibacter</taxon>
    </lineage>
</organism>
<dbReference type="SUPFAM" id="SSF47384">
    <property type="entry name" value="Homodimeric domain of signal transducing histidine kinase"/>
    <property type="match status" value="1"/>
</dbReference>
<keyword evidence="7" id="KW-0067">ATP-binding</keyword>
<evidence type="ECO:0000256" key="3">
    <source>
        <dbReference type="ARBA" id="ARBA00022553"/>
    </source>
</evidence>
<dbReference type="EMBL" id="WSEL01000009">
    <property type="protein sequence ID" value="MVQ31799.1"/>
    <property type="molecule type" value="Genomic_DNA"/>
</dbReference>
<keyword evidence="9" id="KW-1133">Transmembrane helix</keyword>
<evidence type="ECO:0000256" key="7">
    <source>
        <dbReference type="ARBA" id="ARBA00022840"/>
    </source>
</evidence>
<dbReference type="Gene3D" id="1.10.287.130">
    <property type="match status" value="1"/>
</dbReference>
<feature type="transmembrane region" description="Helical" evidence="9">
    <location>
        <begin position="63"/>
        <end position="87"/>
    </location>
</feature>
<dbReference type="EC" id="2.7.13.3" evidence="2"/>
<dbReference type="GO" id="GO:0005524">
    <property type="term" value="F:ATP binding"/>
    <property type="evidence" value="ECO:0007669"/>
    <property type="project" value="UniProtKB-KW"/>
</dbReference>
<dbReference type="InterPro" id="IPR003661">
    <property type="entry name" value="HisK_dim/P_dom"/>
</dbReference>
<dbReference type="SMART" id="SM00388">
    <property type="entry name" value="HisKA"/>
    <property type="match status" value="1"/>
</dbReference>
<gene>
    <name evidence="11" type="ORF">GON04_20245</name>
</gene>
<comment type="caution">
    <text evidence="11">The sequence shown here is derived from an EMBL/GenBank/DDBJ whole genome shotgun (WGS) entry which is preliminary data.</text>
</comment>
<evidence type="ECO:0000256" key="2">
    <source>
        <dbReference type="ARBA" id="ARBA00012438"/>
    </source>
</evidence>